<sequence>MQTSIKPASYSRLQIYLHWAVVLLIAYQFLFSDGMSRAFGQVLDNVATATSLAATSHIVIGFTVLALTLLRLLLRATRGAPAHPEAETPLMRLAARITHWGIYALLVLVPLSGSVAWYASLGVAGEAHEVFKTLLLILIGLHVLAALFHQFVLKTNLIARMNPHG</sequence>
<dbReference type="EMBL" id="CP045201">
    <property type="protein sequence ID" value="QOL82601.1"/>
    <property type="molecule type" value="Genomic_DNA"/>
</dbReference>
<evidence type="ECO:0000256" key="12">
    <source>
        <dbReference type="ARBA" id="ARBA00037975"/>
    </source>
</evidence>
<evidence type="ECO:0000256" key="13">
    <source>
        <dbReference type="SAM" id="Phobius"/>
    </source>
</evidence>
<evidence type="ECO:0000259" key="14">
    <source>
        <dbReference type="Pfam" id="PF01292"/>
    </source>
</evidence>
<evidence type="ECO:0000256" key="2">
    <source>
        <dbReference type="ARBA" id="ARBA00004651"/>
    </source>
</evidence>
<dbReference type="GO" id="GO:0020037">
    <property type="term" value="F:heme binding"/>
    <property type="evidence" value="ECO:0007669"/>
    <property type="project" value="TreeGrafter"/>
</dbReference>
<dbReference type="KEGG" id="pshq:F3W81_18305"/>
<dbReference type="GO" id="GO:0009055">
    <property type="term" value="F:electron transfer activity"/>
    <property type="evidence" value="ECO:0007669"/>
    <property type="project" value="InterPro"/>
</dbReference>
<dbReference type="RefSeq" id="WP_193080845.1">
    <property type="nucleotide sequence ID" value="NZ_CP045201.1"/>
</dbReference>
<evidence type="ECO:0000313" key="16">
    <source>
        <dbReference type="Proteomes" id="UP000594118"/>
    </source>
</evidence>
<dbReference type="GO" id="GO:0022904">
    <property type="term" value="P:respiratory electron transport chain"/>
    <property type="evidence" value="ECO:0007669"/>
    <property type="project" value="InterPro"/>
</dbReference>
<evidence type="ECO:0000256" key="7">
    <source>
        <dbReference type="ARBA" id="ARBA00022723"/>
    </source>
</evidence>
<gene>
    <name evidence="15" type="ORF">F3W81_18305</name>
</gene>
<keyword evidence="6 13" id="KW-0812">Transmembrane</keyword>
<dbReference type="InterPro" id="IPR016174">
    <property type="entry name" value="Di-haem_cyt_TM"/>
</dbReference>
<evidence type="ECO:0000256" key="10">
    <source>
        <dbReference type="ARBA" id="ARBA00023004"/>
    </source>
</evidence>
<proteinExistence type="inferred from homology"/>
<name>A0A7L9WQL3_9RHOB</name>
<dbReference type="Pfam" id="PF01292">
    <property type="entry name" value="Ni_hydr_CYTB"/>
    <property type="match status" value="1"/>
</dbReference>
<feature type="transmembrane region" description="Helical" evidence="13">
    <location>
        <begin position="12"/>
        <end position="31"/>
    </location>
</feature>
<dbReference type="GO" id="GO:0046872">
    <property type="term" value="F:metal ion binding"/>
    <property type="evidence" value="ECO:0007669"/>
    <property type="project" value="UniProtKB-KW"/>
</dbReference>
<evidence type="ECO:0000256" key="8">
    <source>
        <dbReference type="ARBA" id="ARBA00022982"/>
    </source>
</evidence>
<evidence type="ECO:0000256" key="3">
    <source>
        <dbReference type="ARBA" id="ARBA00022448"/>
    </source>
</evidence>
<reference evidence="15 16" key="1">
    <citation type="submission" date="2019-10" db="EMBL/GenBank/DDBJ databases">
        <title>Pseudopuniceibacterium sp. HQ09 islated from Antarctica.</title>
        <authorList>
            <person name="Liao L."/>
            <person name="Su S."/>
            <person name="Chen B."/>
            <person name="Yu Y."/>
        </authorList>
    </citation>
    <scope>NUCLEOTIDE SEQUENCE [LARGE SCALE GENOMIC DNA]</scope>
    <source>
        <strain evidence="15 16">HQ09</strain>
    </source>
</reference>
<comment type="similarity">
    <text evidence="12">Belongs to the cytochrome b561 family.</text>
</comment>
<comment type="subcellular location">
    <subcellularLocation>
        <location evidence="2">Cell membrane</location>
        <topology evidence="2">Multi-pass membrane protein</topology>
    </subcellularLocation>
</comment>
<feature type="domain" description="Cytochrome b561 bacterial/Ni-hydrogenase" evidence="14">
    <location>
        <begin position="10"/>
        <end position="161"/>
    </location>
</feature>
<organism evidence="15 16">
    <name type="scientific">Pseudooceanicola spongiae</name>
    <dbReference type="NCBI Taxonomy" id="2613965"/>
    <lineage>
        <taxon>Bacteria</taxon>
        <taxon>Pseudomonadati</taxon>
        <taxon>Pseudomonadota</taxon>
        <taxon>Alphaproteobacteria</taxon>
        <taxon>Rhodobacterales</taxon>
        <taxon>Paracoccaceae</taxon>
        <taxon>Pseudooceanicola</taxon>
    </lineage>
</organism>
<evidence type="ECO:0000313" key="15">
    <source>
        <dbReference type="EMBL" id="QOL82601.1"/>
    </source>
</evidence>
<dbReference type="AlphaFoldDB" id="A0A7L9WQL3"/>
<comment type="cofactor">
    <cofactor evidence="1">
        <name>heme b</name>
        <dbReference type="ChEBI" id="CHEBI:60344"/>
    </cofactor>
</comment>
<keyword evidence="16" id="KW-1185">Reference proteome</keyword>
<keyword evidence="9 13" id="KW-1133">Transmembrane helix</keyword>
<keyword evidence="11 13" id="KW-0472">Membrane</keyword>
<evidence type="ECO:0000256" key="5">
    <source>
        <dbReference type="ARBA" id="ARBA00022617"/>
    </source>
</evidence>
<keyword evidence="3" id="KW-0813">Transport</keyword>
<evidence type="ECO:0000256" key="6">
    <source>
        <dbReference type="ARBA" id="ARBA00022692"/>
    </source>
</evidence>
<dbReference type="InterPro" id="IPR052168">
    <property type="entry name" value="Cytochrome_b561_oxidase"/>
</dbReference>
<feature type="transmembrane region" description="Helical" evidence="13">
    <location>
        <begin position="51"/>
        <end position="74"/>
    </location>
</feature>
<accession>A0A7L9WQL3</accession>
<dbReference type="GO" id="GO:0005886">
    <property type="term" value="C:plasma membrane"/>
    <property type="evidence" value="ECO:0007669"/>
    <property type="project" value="UniProtKB-SubCell"/>
</dbReference>
<keyword evidence="4" id="KW-1003">Cell membrane</keyword>
<feature type="transmembrane region" description="Helical" evidence="13">
    <location>
        <begin position="131"/>
        <end position="153"/>
    </location>
</feature>
<keyword evidence="8" id="KW-0249">Electron transport</keyword>
<dbReference type="PANTHER" id="PTHR30529:SF1">
    <property type="entry name" value="CYTOCHROME B561 HOMOLOG 2"/>
    <property type="match status" value="1"/>
</dbReference>
<keyword evidence="5" id="KW-0349">Heme</keyword>
<evidence type="ECO:0000256" key="1">
    <source>
        <dbReference type="ARBA" id="ARBA00001970"/>
    </source>
</evidence>
<dbReference type="PANTHER" id="PTHR30529">
    <property type="entry name" value="CYTOCHROME B561"/>
    <property type="match status" value="1"/>
</dbReference>
<keyword evidence="10" id="KW-0408">Iron</keyword>
<dbReference type="SUPFAM" id="SSF81342">
    <property type="entry name" value="Transmembrane di-heme cytochromes"/>
    <property type="match status" value="1"/>
</dbReference>
<dbReference type="InterPro" id="IPR011577">
    <property type="entry name" value="Cyt_b561_bac/Ni-Hgenase"/>
</dbReference>
<evidence type="ECO:0000256" key="4">
    <source>
        <dbReference type="ARBA" id="ARBA00022475"/>
    </source>
</evidence>
<dbReference type="Proteomes" id="UP000594118">
    <property type="component" value="Chromosome"/>
</dbReference>
<feature type="transmembrane region" description="Helical" evidence="13">
    <location>
        <begin position="100"/>
        <end position="119"/>
    </location>
</feature>
<evidence type="ECO:0000256" key="11">
    <source>
        <dbReference type="ARBA" id="ARBA00023136"/>
    </source>
</evidence>
<keyword evidence="7" id="KW-0479">Metal-binding</keyword>
<protein>
    <submittedName>
        <fullName evidence="15">Cytochrome B</fullName>
    </submittedName>
</protein>
<evidence type="ECO:0000256" key="9">
    <source>
        <dbReference type="ARBA" id="ARBA00022989"/>
    </source>
</evidence>